<accession>D3PE83</accession>
<dbReference type="GO" id="GO:0016491">
    <property type="term" value="F:oxidoreductase activity"/>
    <property type="evidence" value="ECO:0007669"/>
    <property type="project" value="UniProtKB-KW"/>
</dbReference>
<keyword evidence="3" id="KW-0500">Molybdenum</keyword>
<evidence type="ECO:0000256" key="5">
    <source>
        <dbReference type="ARBA" id="ARBA00022729"/>
    </source>
</evidence>
<dbReference type="InterPro" id="IPR037946">
    <property type="entry name" value="MopB_CT_Tetrathionate"/>
</dbReference>
<dbReference type="GO" id="GO:0043546">
    <property type="term" value="F:molybdopterin cofactor binding"/>
    <property type="evidence" value="ECO:0007669"/>
    <property type="project" value="InterPro"/>
</dbReference>
<reference evidence="10 11" key="1">
    <citation type="journal article" date="2010" name="DNA Res.">
        <title>Bacterial lifestyle in a deep-sea hydrothermal vent chimney revealed by the genome sequence of the thermophilic bacterium Deferribacter desulfuricans SSM1.</title>
        <authorList>
            <person name="Takaki Y."/>
            <person name="Shimamura S."/>
            <person name="Nakagawa S."/>
            <person name="Fukuhara Y."/>
            <person name="Horikawa H."/>
            <person name="Ankai A."/>
            <person name="Harada T."/>
            <person name="Hosoyama A."/>
            <person name="Oguchi A."/>
            <person name="Fukui S."/>
            <person name="Fujita N."/>
            <person name="Takami H."/>
            <person name="Takai K."/>
        </authorList>
    </citation>
    <scope>NUCLEOTIDE SEQUENCE [LARGE SCALE GENOMIC DNA]</scope>
    <source>
        <strain evidence="11">DSM 14783 / JCM 11476 / NBRC 101012 / SSM1</strain>
    </source>
</reference>
<dbReference type="STRING" id="639282.DEFDS_1446"/>
<evidence type="ECO:0000256" key="3">
    <source>
        <dbReference type="ARBA" id="ARBA00022505"/>
    </source>
</evidence>
<dbReference type="KEGG" id="ddf:DEFDS_1446"/>
<dbReference type="InterPro" id="IPR009010">
    <property type="entry name" value="Asp_de-COase-like_dom_sf"/>
</dbReference>
<dbReference type="Pfam" id="PF00384">
    <property type="entry name" value="Molybdopterin"/>
    <property type="match status" value="1"/>
</dbReference>
<dbReference type="PROSITE" id="PS51669">
    <property type="entry name" value="4FE4S_MOW_BIS_MGD"/>
    <property type="match status" value="1"/>
</dbReference>
<dbReference type="Gene3D" id="2.40.40.20">
    <property type="match status" value="1"/>
</dbReference>
<keyword evidence="7" id="KW-0408">Iron</keyword>
<dbReference type="HOGENOM" id="CLU_008235_0_0_0"/>
<dbReference type="SMART" id="SM00926">
    <property type="entry name" value="Molybdop_Fe4S4"/>
    <property type="match status" value="1"/>
</dbReference>
<dbReference type="PANTHER" id="PTHR43742:SF9">
    <property type="entry name" value="TETRATHIONATE REDUCTASE SUBUNIT A"/>
    <property type="match status" value="1"/>
</dbReference>
<gene>
    <name evidence="10" type="ordered locus">DEFDS_1446</name>
</gene>
<dbReference type="OrthoDB" id="9803192at2"/>
<dbReference type="InterPro" id="IPR006963">
    <property type="entry name" value="Mopterin_OxRdtase_4Fe-4S_dom"/>
</dbReference>
<dbReference type="Gene3D" id="3.40.50.740">
    <property type="match status" value="1"/>
</dbReference>
<dbReference type="GO" id="GO:0051539">
    <property type="term" value="F:4 iron, 4 sulfur cluster binding"/>
    <property type="evidence" value="ECO:0007669"/>
    <property type="project" value="UniProtKB-KW"/>
</dbReference>
<dbReference type="InterPro" id="IPR006656">
    <property type="entry name" value="Mopterin_OxRdtase"/>
</dbReference>
<comment type="similarity">
    <text evidence="1">Belongs to the prokaryotic molybdopterin-containing oxidoreductase family.</text>
</comment>
<dbReference type="InterPro" id="IPR006657">
    <property type="entry name" value="MoPterin_dinucl-bd_dom"/>
</dbReference>
<evidence type="ECO:0000313" key="10">
    <source>
        <dbReference type="EMBL" id="BAI80906.1"/>
    </source>
</evidence>
<dbReference type="AlphaFoldDB" id="D3PE83"/>
<dbReference type="CDD" id="cd02780">
    <property type="entry name" value="MopB_CT_Tetrathionate_Arsenate-R"/>
    <property type="match status" value="1"/>
</dbReference>
<dbReference type="SUPFAM" id="SSF50692">
    <property type="entry name" value="ADC-like"/>
    <property type="match status" value="1"/>
</dbReference>
<keyword evidence="8" id="KW-0411">Iron-sulfur</keyword>
<evidence type="ECO:0000256" key="4">
    <source>
        <dbReference type="ARBA" id="ARBA00022723"/>
    </source>
</evidence>
<feature type="domain" description="4Fe-4S Mo/W bis-MGD-type" evidence="9">
    <location>
        <begin position="59"/>
        <end position="132"/>
    </location>
</feature>
<keyword evidence="5" id="KW-0732">Signal</keyword>
<dbReference type="eggNOG" id="COG0243">
    <property type="taxonomic scope" value="Bacteria"/>
</dbReference>
<keyword evidence="4" id="KW-0479">Metal-binding</keyword>
<dbReference type="Gene3D" id="3.30.200.210">
    <property type="match status" value="1"/>
</dbReference>
<dbReference type="EMBL" id="AP011529">
    <property type="protein sequence ID" value="BAI80906.1"/>
    <property type="molecule type" value="Genomic_DNA"/>
</dbReference>
<evidence type="ECO:0000259" key="9">
    <source>
        <dbReference type="PROSITE" id="PS51669"/>
    </source>
</evidence>
<dbReference type="Pfam" id="PF04879">
    <property type="entry name" value="Molybdop_Fe4S4"/>
    <property type="match status" value="1"/>
</dbReference>
<keyword evidence="11" id="KW-1185">Reference proteome</keyword>
<dbReference type="SUPFAM" id="SSF53706">
    <property type="entry name" value="Formate dehydrogenase/DMSO reductase, domains 1-3"/>
    <property type="match status" value="1"/>
</dbReference>
<dbReference type="Gene3D" id="3.40.228.10">
    <property type="entry name" value="Dimethylsulfoxide Reductase, domain 2"/>
    <property type="match status" value="1"/>
</dbReference>
<dbReference type="PANTHER" id="PTHR43742">
    <property type="entry name" value="TRIMETHYLAMINE-N-OXIDE REDUCTASE"/>
    <property type="match status" value="1"/>
</dbReference>
<dbReference type="Pfam" id="PF01568">
    <property type="entry name" value="Molydop_binding"/>
    <property type="match status" value="1"/>
</dbReference>
<keyword evidence="6" id="KW-0560">Oxidoreductase</keyword>
<evidence type="ECO:0000313" key="11">
    <source>
        <dbReference type="Proteomes" id="UP000001520"/>
    </source>
</evidence>
<evidence type="ECO:0000256" key="8">
    <source>
        <dbReference type="ARBA" id="ARBA00023014"/>
    </source>
</evidence>
<proteinExistence type="inferred from homology"/>
<evidence type="ECO:0000256" key="6">
    <source>
        <dbReference type="ARBA" id="ARBA00023002"/>
    </source>
</evidence>
<dbReference type="RefSeq" id="WP_013008152.1">
    <property type="nucleotide sequence ID" value="NC_013939.1"/>
</dbReference>
<dbReference type="GO" id="GO:0046872">
    <property type="term" value="F:metal ion binding"/>
    <property type="evidence" value="ECO:0007669"/>
    <property type="project" value="UniProtKB-KW"/>
</dbReference>
<evidence type="ECO:0000256" key="1">
    <source>
        <dbReference type="ARBA" id="ARBA00010312"/>
    </source>
</evidence>
<dbReference type="InterPro" id="IPR050612">
    <property type="entry name" value="Prok_Mopterin_Oxidored"/>
</dbReference>
<evidence type="ECO:0000256" key="2">
    <source>
        <dbReference type="ARBA" id="ARBA00022485"/>
    </source>
</evidence>
<organism evidence="10 11">
    <name type="scientific">Deferribacter desulfuricans (strain DSM 14783 / JCM 11476 / NBRC 101012 / SSM1)</name>
    <dbReference type="NCBI Taxonomy" id="639282"/>
    <lineage>
        <taxon>Bacteria</taxon>
        <taxon>Pseudomonadati</taxon>
        <taxon>Deferribacterota</taxon>
        <taxon>Deferribacteres</taxon>
        <taxon>Deferribacterales</taxon>
        <taxon>Deferribacteraceae</taxon>
        <taxon>Deferribacter</taxon>
    </lineage>
</organism>
<keyword evidence="2" id="KW-0004">4Fe-4S</keyword>
<sequence>MSKKSIVDKIEINRRGFLKSSAFLGGSAMLMSQLGCVQKKLDEMSKSGELSKYVLAKPEHVIYSVCLQCHTACNIKCKVDEGILLKIDGNPYSAQNMFENLPYNTPVDVAARVDGKICPKGQAGIQSLYDPYRIVKVLKRTGKRGENKWKAIPFEQAVKEIVEGGYLFKDVPGEENRKVKGLRDIFKVRDPKLMKQMAKDAKALAEKKMSWSEFKSKYAGKMDLFANPDHPDAGPYNNRFVFMAGRIEHGRKEFMKRFMKDCFGSVNFYEHTTICEQSHHIGFHEMFGKHHLKPDLMNAKFVIYFGTGGFEANFGPPPISEKLTAGYTERGMKIAVVDPRMSKTAAKADYWVPIRPGTDAAFALAMGRYIIETNRYDKKYLSAANYKAAYSINETTFTNATHLVKIEKDGPAGMLKPSEIGLSGDFVVMKDGKPVAGKEKGDAVFGDLFVDTEINGIRVKSGFQIYYESTKSRTLKEWANICGVPVEQIITLAREFTSYGKKAAIDLYRGPVQHTNGYYNATAIIALNLLIGNVDWAGGLAVGGGHWHEYGGKKGNPYNMKKLVKGKLGHFGYPVTREKTKYEKTTFFNGYPAKRPFYPFTGNVYQEIIPSAYEGYPYSIDCLMIHKGTPAFSAPAGHVFIEMLKDVDRIPLLIGSDIVIGETTMYCDYIFPDKAIWERWGFSHPTPDNTVKVSKVRQPVVEPMTDKTKVFGQEVHLGMETLMYAIAEKLNLPGFGKDGFGPGMDNYREEDFYLKLAENLAMEGTPVPDADSREIDVFFKARKHLSKAAFDVMKVKESENWKKIIYVLNRGGRFEHTSKAIKGDKLAHQFKKKINIYMEKVATTRDSMTGKRFYGYPVYVPAADMFDRPLNQAGYDLQLISYKEITGGQSRTVGDYWMLDLYLDENFILMNSKDADRLGLSDGDVAKLVSPTNPDGVWDLKNGMKIEMKGKVKVSEAIIPGTVAVSWHYGHWAYGSHDVIVDGKVVKGDKRRATGLCPNAAMLVDPVLKNMCLTDKIGGSASFYDTRVKVVKA</sequence>
<dbReference type="Proteomes" id="UP000001520">
    <property type="component" value="Chromosome"/>
</dbReference>
<evidence type="ECO:0000256" key="7">
    <source>
        <dbReference type="ARBA" id="ARBA00023004"/>
    </source>
</evidence>
<protein>
    <submittedName>
        <fullName evidence="10">Molybdopterin oxidoreductase, molybdopterin-binding subunit</fullName>
    </submittedName>
</protein>
<name>D3PE83_DEFDS</name>